<dbReference type="EMBL" id="JAHRWL010000001">
    <property type="protein sequence ID" value="MBV2358449.1"/>
    <property type="molecule type" value="Genomic_DNA"/>
</dbReference>
<protein>
    <recommendedName>
        <fullName evidence="3">ABM domain-containing protein</fullName>
    </recommendedName>
</protein>
<dbReference type="RefSeq" id="WP_217776311.1">
    <property type="nucleotide sequence ID" value="NZ_JAHRWL010000001.1"/>
</dbReference>
<accession>A0ABS6N4D3</accession>
<evidence type="ECO:0000313" key="2">
    <source>
        <dbReference type="Proteomes" id="UP001166293"/>
    </source>
</evidence>
<dbReference type="Proteomes" id="UP001166293">
    <property type="component" value="Unassembled WGS sequence"/>
</dbReference>
<keyword evidence="2" id="KW-1185">Reference proteome</keyword>
<organism evidence="1 2">
    <name type="scientific">Thalassococcus arenae</name>
    <dbReference type="NCBI Taxonomy" id="2851652"/>
    <lineage>
        <taxon>Bacteria</taxon>
        <taxon>Pseudomonadati</taxon>
        <taxon>Pseudomonadota</taxon>
        <taxon>Alphaproteobacteria</taxon>
        <taxon>Rhodobacterales</taxon>
        <taxon>Roseobacteraceae</taxon>
        <taxon>Thalassococcus</taxon>
    </lineage>
</organism>
<sequence length="113" mass="12579">MFHVTILAAEPRGWASHLTVLFQGLKLARLARSSHGCHRSGAFGKNGRVFVYAVWNSKFDAKFHQHSAEYKAIQQALQTRGCAPATHAFVCQTKPTQEQLAEMWSGAQYMMAA</sequence>
<evidence type="ECO:0008006" key="3">
    <source>
        <dbReference type="Google" id="ProtNLM"/>
    </source>
</evidence>
<reference evidence="1" key="1">
    <citation type="submission" date="2021-06" db="EMBL/GenBank/DDBJ databases">
        <title>Thalassococcus sp. CAU 1522 isolated from sea sand, Republic of Korea.</title>
        <authorList>
            <person name="Kim W."/>
        </authorList>
    </citation>
    <scope>NUCLEOTIDE SEQUENCE</scope>
    <source>
        <strain evidence="1">CAU 1522</strain>
    </source>
</reference>
<name>A0ABS6N4D3_9RHOB</name>
<proteinExistence type="predicted"/>
<evidence type="ECO:0000313" key="1">
    <source>
        <dbReference type="EMBL" id="MBV2358449.1"/>
    </source>
</evidence>
<comment type="caution">
    <text evidence="1">The sequence shown here is derived from an EMBL/GenBank/DDBJ whole genome shotgun (WGS) entry which is preliminary data.</text>
</comment>
<gene>
    <name evidence="1" type="ORF">KUH32_01560</name>
</gene>